<evidence type="ECO:0000256" key="4">
    <source>
        <dbReference type="ARBA" id="ARBA00022723"/>
    </source>
</evidence>
<reference evidence="10 11" key="1">
    <citation type="submission" date="2016-11" db="EMBL/GenBank/DDBJ databases">
        <authorList>
            <person name="Jaros S."/>
            <person name="Januszkiewicz K."/>
            <person name="Wedrychowicz H."/>
        </authorList>
    </citation>
    <scope>NUCLEOTIDE SEQUENCE [LARGE SCALE GENOMIC DNA]</scope>
    <source>
        <strain evidence="10 11">DSM 5091</strain>
    </source>
</reference>
<dbReference type="GO" id="GO:0046872">
    <property type="term" value="F:metal ion binding"/>
    <property type="evidence" value="ECO:0007669"/>
    <property type="project" value="UniProtKB-KW"/>
</dbReference>
<dbReference type="GO" id="GO:0009055">
    <property type="term" value="F:electron transfer activity"/>
    <property type="evidence" value="ECO:0007669"/>
    <property type="project" value="InterPro"/>
</dbReference>
<dbReference type="SUPFAM" id="SSF48310">
    <property type="entry name" value="Aldehyde ferredoxin oxidoreductase, C-terminal domains"/>
    <property type="match status" value="1"/>
</dbReference>
<dbReference type="InterPro" id="IPR051919">
    <property type="entry name" value="W-dependent_AOR"/>
</dbReference>
<feature type="domain" description="Aldehyde ferredoxin oxidoreductase N-terminal" evidence="9">
    <location>
        <begin position="6"/>
        <end position="244"/>
    </location>
</feature>
<gene>
    <name evidence="10" type="ORF">SAMN02745165_02859</name>
</gene>
<dbReference type="EMBL" id="FQZT01000012">
    <property type="protein sequence ID" value="SHJ65914.1"/>
    <property type="molecule type" value="Genomic_DNA"/>
</dbReference>
<keyword evidence="3" id="KW-0004">4Fe-4S</keyword>
<dbReference type="AlphaFoldDB" id="A0A1M6L481"/>
<dbReference type="SUPFAM" id="SSF56228">
    <property type="entry name" value="Aldehyde ferredoxin oxidoreductase, N-terminal domain"/>
    <property type="match status" value="1"/>
</dbReference>
<protein>
    <submittedName>
        <fullName evidence="10">Aldehyde:ferredoxin oxidoreductase</fullName>
    </submittedName>
</protein>
<dbReference type="Pfam" id="PF01314">
    <property type="entry name" value="AFOR_C"/>
    <property type="match status" value="1"/>
</dbReference>
<evidence type="ECO:0000259" key="9">
    <source>
        <dbReference type="SMART" id="SM00790"/>
    </source>
</evidence>
<evidence type="ECO:0000256" key="6">
    <source>
        <dbReference type="ARBA" id="ARBA00023004"/>
    </source>
</evidence>
<evidence type="ECO:0000256" key="8">
    <source>
        <dbReference type="ARBA" id="ARBA00049934"/>
    </source>
</evidence>
<dbReference type="Proteomes" id="UP000184171">
    <property type="component" value="Unassembled WGS sequence"/>
</dbReference>
<dbReference type="Pfam" id="PF02730">
    <property type="entry name" value="AFOR_N"/>
    <property type="match status" value="1"/>
</dbReference>
<keyword evidence="6" id="KW-0408">Iron</keyword>
<proteinExistence type="inferred from homology"/>
<keyword evidence="11" id="KW-1185">Reference proteome</keyword>
<dbReference type="STRING" id="1122189.SAMN02745165_02859"/>
<sequence>MTLYGYAGKILRLDMTNRKAIAIDTEPYRRWGGGHGMGSALFWDFCKNKTITDGRDPANVCCVVTSPLNGTIVPSAGGRCEVVGVGVGQYPISWYTRTNFGGRFSTMLKYAGWDAIVIEGKADRPVWVDIRNDQVYFHNAQDIWGKDTWTAQHDIRKLTGTKKGTKTKWQDLDALPQPENVQRSEEELGRTTQKPAILCIGTAGETQACHACLIHDAGNGAGQGGFGAVWGSKNLKAISVLGTGAIEVHDPKTLIQARVVTKEKYVSSWQEPDFQAWTRIGRLPNPIIQVAPPTSERRPQSCQGCINGCRSRYKVGYGNESACQETSWYGPYVRRVAKSRQEDTEINLKAADLVQQYGLNSFVFQTGLHWLEHLHEEGVLGPGRKIPSDLPWEKLGTLDFAEKIIHALSTRTDIGADLADGWIQAALKWGREEDLHTGALQFSYWGVPEHGYDPRAELEWGYGSIMGDRDMNLHCFNYIFTNVSAAFAFGKPLRISAEELVNLHARKMAPYAKDRPEVLDFSDANMYSEAVAQLVRWQQHYCRFYKNSALFCDLKWPDFFNTNVPDLDGATASADAGEQVFWNAVTGDNLSFEDGIEIGRQIWNLDNAIWTLQGRHRDIVHFSPYIYKTKFNKGELFPFYMWTTRDEQGEWHYTDLMGRSLEKDKFDEWKTIFYQLEGWDTKTGWPTRSTLEKMDMAFVADELQGAGRLGEEKS</sequence>
<dbReference type="PANTHER" id="PTHR30038">
    <property type="entry name" value="ALDEHYDE FERREDOXIN OXIDOREDUCTASE"/>
    <property type="match status" value="1"/>
</dbReference>
<evidence type="ECO:0000256" key="1">
    <source>
        <dbReference type="ARBA" id="ARBA00001966"/>
    </source>
</evidence>
<keyword evidence="4" id="KW-0479">Metal-binding</keyword>
<dbReference type="SMART" id="SM00790">
    <property type="entry name" value="AFOR_N"/>
    <property type="match status" value="1"/>
</dbReference>
<dbReference type="InterPro" id="IPR013983">
    <property type="entry name" value="Ald_Fedxn_OxRdtase_N"/>
</dbReference>
<evidence type="ECO:0000256" key="7">
    <source>
        <dbReference type="ARBA" id="ARBA00023014"/>
    </source>
</evidence>
<comment type="similarity">
    <text evidence="2">Belongs to the AOR/FOR family.</text>
</comment>
<dbReference type="GO" id="GO:0051539">
    <property type="term" value="F:4 iron, 4 sulfur cluster binding"/>
    <property type="evidence" value="ECO:0007669"/>
    <property type="project" value="UniProtKB-KW"/>
</dbReference>
<comment type="cofactor">
    <cofactor evidence="1">
        <name>[4Fe-4S] cluster</name>
        <dbReference type="ChEBI" id="CHEBI:49883"/>
    </cofactor>
</comment>
<dbReference type="OrthoDB" id="9763894at2"/>
<evidence type="ECO:0000256" key="2">
    <source>
        <dbReference type="ARBA" id="ARBA00011032"/>
    </source>
</evidence>
<keyword evidence="5" id="KW-0560">Oxidoreductase</keyword>
<dbReference type="Gene3D" id="3.60.9.10">
    <property type="entry name" value="Aldehyde ferredoxin oxidoreductase, N-terminal domain"/>
    <property type="match status" value="1"/>
</dbReference>
<name>A0A1M6L481_MALRU</name>
<evidence type="ECO:0000313" key="10">
    <source>
        <dbReference type="EMBL" id="SHJ65914.1"/>
    </source>
</evidence>
<dbReference type="InterPro" id="IPR013985">
    <property type="entry name" value="Ald_Fedxn_OxRdtase_dom3"/>
</dbReference>
<evidence type="ECO:0000256" key="5">
    <source>
        <dbReference type="ARBA" id="ARBA00023002"/>
    </source>
</evidence>
<dbReference type="InterPro" id="IPR036021">
    <property type="entry name" value="Tungsten_al_ferr_oxy-like_C"/>
</dbReference>
<dbReference type="InterPro" id="IPR036503">
    <property type="entry name" value="Ald_Fedxn_OxRdtase_N_sf"/>
</dbReference>
<dbReference type="Gene3D" id="1.10.569.10">
    <property type="entry name" value="Aldehyde Ferredoxin Oxidoreductase Protein, subunit A, domain 2"/>
    <property type="match status" value="1"/>
</dbReference>
<dbReference type="PANTHER" id="PTHR30038:SF0">
    <property type="entry name" value="TUNGSTEN-CONTAINING ALDEHYDE FERREDOXIN OXIDOREDUCTASE"/>
    <property type="match status" value="1"/>
</dbReference>
<accession>A0A1M6L481</accession>
<dbReference type="InterPro" id="IPR013984">
    <property type="entry name" value="Ald_Fedxn_OxRdtase_dom2"/>
</dbReference>
<keyword evidence="7" id="KW-0411">Iron-sulfur</keyword>
<evidence type="ECO:0000256" key="3">
    <source>
        <dbReference type="ARBA" id="ARBA00022485"/>
    </source>
</evidence>
<dbReference type="RefSeq" id="WP_072909422.1">
    <property type="nucleotide sequence ID" value="NZ_FQZT01000012.1"/>
</dbReference>
<evidence type="ECO:0000313" key="11">
    <source>
        <dbReference type="Proteomes" id="UP000184171"/>
    </source>
</evidence>
<dbReference type="GO" id="GO:0016625">
    <property type="term" value="F:oxidoreductase activity, acting on the aldehyde or oxo group of donors, iron-sulfur protein as acceptor"/>
    <property type="evidence" value="ECO:0007669"/>
    <property type="project" value="InterPro"/>
</dbReference>
<organism evidence="10 11">
    <name type="scientific">Malonomonas rubra DSM 5091</name>
    <dbReference type="NCBI Taxonomy" id="1122189"/>
    <lineage>
        <taxon>Bacteria</taxon>
        <taxon>Pseudomonadati</taxon>
        <taxon>Thermodesulfobacteriota</taxon>
        <taxon>Desulfuromonadia</taxon>
        <taxon>Desulfuromonadales</taxon>
        <taxon>Geopsychrobacteraceae</taxon>
        <taxon>Malonomonas</taxon>
    </lineage>
</organism>
<dbReference type="InterPro" id="IPR001203">
    <property type="entry name" value="OxRdtase_Ald_Fedxn_C"/>
</dbReference>
<dbReference type="Gene3D" id="1.10.599.10">
    <property type="entry name" value="Aldehyde Ferredoxin Oxidoreductase Protein, subunit A, domain 3"/>
    <property type="match status" value="1"/>
</dbReference>
<comment type="cofactor">
    <cofactor evidence="8">
        <name>tungstopterin</name>
        <dbReference type="ChEBI" id="CHEBI:30402"/>
    </cofactor>
</comment>